<evidence type="ECO:0000313" key="4">
    <source>
        <dbReference type="Proteomes" id="UP000555564"/>
    </source>
</evidence>
<dbReference type="PANTHER" id="PTHR30461">
    <property type="entry name" value="DNA-INVERTASE FROM LAMBDOID PROPHAGE"/>
    <property type="match status" value="1"/>
</dbReference>
<evidence type="ECO:0000259" key="2">
    <source>
        <dbReference type="PROSITE" id="PS51737"/>
    </source>
</evidence>
<organism evidence="3 4">
    <name type="scientific">Sphaerisporangium rubeum</name>
    <dbReference type="NCBI Taxonomy" id="321317"/>
    <lineage>
        <taxon>Bacteria</taxon>
        <taxon>Bacillati</taxon>
        <taxon>Actinomycetota</taxon>
        <taxon>Actinomycetes</taxon>
        <taxon>Streptosporangiales</taxon>
        <taxon>Streptosporangiaceae</taxon>
        <taxon>Sphaerisporangium</taxon>
    </lineage>
</organism>
<dbReference type="PANTHER" id="PTHR30461:SF23">
    <property type="entry name" value="DNA RECOMBINASE-RELATED"/>
    <property type="match status" value="1"/>
</dbReference>
<dbReference type="InterPro" id="IPR025827">
    <property type="entry name" value="Zn_ribbon_recom_dom"/>
</dbReference>
<gene>
    <name evidence="3" type="ORF">BJ992_000835</name>
</gene>
<dbReference type="CDD" id="cd00338">
    <property type="entry name" value="Ser_Recombinase"/>
    <property type="match status" value="1"/>
</dbReference>
<comment type="caution">
    <text evidence="3">The sequence shown here is derived from an EMBL/GenBank/DDBJ whole genome shotgun (WGS) entry which is preliminary data.</text>
</comment>
<feature type="domain" description="Recombinase" evidence="2">
    <location>
        <begin position="171"/>
        <end position="281"/>
    </location>
</feature>
<feature type="region of interest" description="Disordered" evidence="1">
    <location>
        <begin position="152"/>
        <end position="175"/>
    </location>
</feature>
<dbReference type="SMART" id="SM00857">
    <property type="entry name" value="Resolvase"/>
    <property type="match status" value="1"/>
</dbReference>
<dbReference type="GO" id="GO:0003677">
    <property type="term" value="F:DNA binding"/>
    <property type="evidence" value="ECO:0007669"/>
    <property type="project" value="InterPro"/>
</dbReference>
<dbReference type="GO" id="GO:0000150">
    <property type="term" value="F:DNA strand exchange activity"/>
    <property type="evidence" value="ECO:0007669"/>
    <property type="project" value="InterPro"/>
</dbReference>
<dbReference type="AlphaFoldDB" id="A0A7X0IA24"/>
<dbReference type="Gene3D" id="3.40.50.1390">
    <property type="entry name" value="Resolvase, N-terminal catalytic domain"/>
    <property type="match status" value="1"/>
</dbReference>
<dbReference type="Pfam" id="PF00239">
    <property type="entry name" value="Resolvase"/>
    <property type="match status" value="1"/>
</dbReference>
<evidence type="ECO:0000313" key="3">
    <source>
        <dbReference type="EMBL" id="MBB6471404.1"/>
    </source>
</evidence>
<dbReference type="InterPro" id="IPR038109">
    <property type="entry name" value="DNA_bind_recomb_sf"/>
</dbReference>
<sequence>MPTNPPVPVVSYARISADTKRDEHGVQDQHKVNRQTAARCGWTVVHEFTDNDKSAAKEGIVRDGFEAMVRALRAGKLPDGTPVQGVVIVAEDRLARRPGDYERFVDAFTFQDGRVFADARGSKDLYSEDVESMGLFGAVISKMEVRKMQRRARRSHRARAEAGTPSGGPRPFGWNEDRLTLNEREAELLRQAARAFLGGRSMYSITREWQRHGVKTSLGNDWSVRSLKVALMNPRTCGLRELDGELVRGTDGEPIVGRWATILTREEWNAIRAVFNARKGHFITRDMQIGRAHPADYRDPAYLLSGIIRCGRIKEDGSLCNTPMRVNVKKGAGHHAYVCRSKAEGGCGRCSRRGDLVDLFVTEAVLAKLEEATFTEPEEGGNPHAEERLKAAQERLDGLMAQWNAGHIGNELFFKLAPGLEQEIARLRGEVSKSAASAELRRKRAVTDVAEIRRRWFLPEAEGGLPISQKRTYIREALHTVIVRPAGRGQKIFNPDLLEPVWRED</sequence>
<keyword evidence="4" id="KW-1185">Reference proteome</keyword>
<accession>A0A7X0IA24</accession>
<proteinExistence type="predicted"/>
<dbReference type="EMBL" id="JACHIU010000001">
    <property type="protein sequence ID" value="MBB6471404.1"/>
    <property type="molecule type" value="Genomic_DNA"/>
</dbReference>
<dbReference type="InterPro" id="IPR036162">
    <property type="entry name" value="Resolvase-like_N_sf"/>
</dbReference>
<dbReference type="Pfam" id="PF13408">
    <property type="entry name" value="Zn_ribbon_recom"/>
    <property type="match status" value="1"/>
</dbReference>
<dbReference type="Pfam" id="PF07508">
    <property type="entry name" value="Recombinase"/>
    <property type="match status" value="1"/>
</dbReference>
<dbReference type="InterPro" id="IPR011109">
    <property type="entry name" value="DNA_bind_recombinase_dom"/>
</dbReference>
<name>A0A7X0IA24_9ACTN</name>
<dbReference type="InterPro" id="IPR006119">
    <property type="entry name" value="Resolv_N"/>
</dbReference>
<dbReference type="PROSITE" id="PS51737">
    <property type="entry name" value="RECOMBINASE_DNA_BIND"/>
    <property type="match status" value="1"/>
</dbReference>
<reference evidence="3 4" key="1">
    <citation type="submission" date="2020-08" db="EMBL/GenBank/DDBJ databases">
        <title>Sequencing the genomes of 1000 actinobacteria strains.</title>
        <authorList>
            <person name="Klenk H.-P."/>
        </authorList>
    </citation>
    <scope>NUCLEOTIDE SEQUENCE [LARGE SCALE GENOMIC DNA]</scope>
    <source>
        <strain evidence="3 4">DSM 44936</strain>
    </source>
</reference>
<dbReference type="InterPro" id="IPR050639">
    <property type="entry name" value="SSR_resolvase"/>
</dbReference>
<dbReference type="Proteomes" id="UP000555564">
    <property type="component" value="Unassembled WGS sequence"/>
</dbReference>
<dbReference type="Gene3D" id="3.90.1750.20">
    <property type="entry name" value="Putative Large Serine Recombinase, Chain B, Domain 2"/>
    <property type="match status" value="1"/>
</dbReference>
<evidence type="ECO:0000256" key="1">
    <source>
        <dbReference type="SAM" id="MobiDB-lite"/>
    </source>
</evidence>
<protein>
    <submittedName>
        <fullName evidence="3">DNA invertase Pin-like site-specific DNA recombinase</fullName>
    </submittedName>
</protein>
<dbReference type="SUPFAM" id="SSF53041">
    <property type="entry name" value="Resolvase-like"/>
    <property type="match status" value="1"/>
</dbReference>
<dbReference type="RefSeq" id="WP_184978622.1">
    <property type="nucleotide sequence ID" value="NZ_BAAALO010000113.1"/>
</dbReference>